<feature type="region of interest" description="Disordered" evidence="1">
    <location>
        <begin position="1"/>
        <end position="49"/>
    </location>
</feature>
<name>A0A6J4KDN6_9ACTN</name>
<proteinExistence type="predicted"/>
<accession>A0A6J4KDN6</accession>
<organism evidence="2">
    <name type="scientific">uncultured Friedmanniella sp</name>
    <dbReference type="NCBI Taxonomy" id="335381"/>
    <lineage>
        <taxon>Bacteria</taxon>
        <taxon>Bacillati</taxon>
        <taxon>Actinomycetota</taxon>
        <taxon>Actinomycetes</taxon>
        <taxon>Propionibacteriales</taxon>
        <taxon>Nocardioidaceae</taxon>
        <taxon>Friedmanniella</taxon>
        <taxon>environmental samples</taxon>
    </lineage>
</organism>
<dbReference type="AlphaFoldDB" id="A0A6J4KDN6"/>
<gene>
    <name evidence="2" type="ORF">AVDCRST_MAG48-1399</name>
</gene>
<feature type="non-terminal residue" evidence="2">
    <location>
        <position position="49"/>
    </location>
</feature>
<reference evidence="2" key="1">
    <citation type="submission" date="2020-02" db="EMBL/GenBank/DDBJ databases">
        <authorList>
            <person name="Meier V. D."/>
        </authorList>
    </citation>
    <scope>NUCLEOTIDE SEQUENCE</scope>
    <source>
        <strain evidence="2">AVDCRST_MAG48</strain>
    </source>
</reference>
<feature type="compositionally biased region" description="Basic residues" evidence="1">
    <location>
        <begin position="1"/>
        <end position="10"/>
    </location>
</feature>
<evidence type="ECO:0000256" key="1">
    <source>
        <dbReference type="SAM" id="MobiDB-lite"/>
    </source>
</evidence>
<evidence type="ECO:0000313" key="2">
    <source>
        <dbReference type="EMBL" id="CAA9301946.1"/>
    </source>
</evidence>
<sequence>WRTPRSRTPRARTGGSGTWPGTACRPPPSPSAARSPSRWRSGCWCGGSD</sequence>
<protein>
    <submittedName>
        <fullName evidence="2">Uncharacterized protein</fullName>
    </submittedName>
</protein>
<dbReference type="EMBL" id="CADCTS010000202">
    <property type="protein sequence ID" value="CAA9301946.1"/>
    <property type="molecule type" value="Genomic_DNA"/>
</dbReference>
<feature type="compositionally biased region" description="Low complexity" evidence="1">
    <location>
        <begin position="31"/>
        <end position="41"/>
    </location>
</feature>
<feature type="non-terminal residue" evidence="2">
    <location>
        <position position="1"/>
    </location>
</feature>